<sequence length="353" mass="42013">MTKKSTPKVLHVRKDIETAFFLDKDYNGNVVGLSGNVSFLNEPGVFKLEFEYQHAGKTKRTWVTFEVVSPKLDTKHDYKSLLNDVNEEYNDIIFRYLATTYQQLTRGRVKNDIVWMNIFEDIIDDYLKNIELILRRPHQNVRTYTTYAKVEKVKKWTPALEDEYAEKLQAKQLDNHWFELKESDNTVNTRENRFVKHTLVHIGRRLTKILNEVLTNNRNDDLSDDHRNRLLNYKERIHKLEHNPFFRTIGKFEGMSQDSMVLQSRAGYQQVYKDWIKLRRGIDLYNGASNIGTLQIWEIYELWCFIKMKRMVKQLLHIEKEYPGYEKLVSEPVGSLLNPFSNSKMEHVVTFNY</sequence>
<feature type="non-terminal residue" evidence="2">
    <location>
        <position position="353"/>
    </location>
</feature>
<dbReference type="AlphaFoldDB" id="K1TWJ8"/>
<dbReference type="InterPro" id="IPR018633">
    <property type="entry name" value="DUF2357"/>
</dbReference>
<feature type="domain" description="DUF2357" evidence="1">
    <location>
        <begin position="35"/>
        <end position="275"/>
    </location>
</feature>
<protein>
    <recommendedName>
        <fullName evidence="1">DUF2357 domain-containing protein</fullName>
    </recommendedName>
</protein>
<organism evidence="2">
    <name type="scientific">human gut metagenome</name>
    <dbReference type="NCBI Taxonomy" id="408170"/>
    <lineage>
        <taxon>unclassified sequences</taxon>
        <taxon>metagenomes</taxon>
        <taxon>organismal metagenomes</taxon>
    </lineage>
</organism>
<reference evidence="2" key="1">
    <citation type="journal article" date="2013" name="Environ. Microbiol.">
        <title>Microbiota from the distal guts of lean and obese adolescents exhibit partial functional redundancy besides clear differences in community structure.</title>
        <authorList>
            <person name="Ferrer M."/>
            <person name="Ruiz A."/>
            <person name="Lanza F."/>
            <person name="Haange S.B."/>
            <person name="Oberbach A."/>
            <person name="Till H."/>
            <person name="Bargiela R."/>
            <person name="Campoy C."/>
            <person name="Segura M.T."/>
            <person name="Richter M."/>
            <person name="von Bergen M."/>
            <person name="Seifert J."/>
            <person name="Suarez A."/>
        </authorList>
    </citation>
    <scope>NUCLEOTIDE SEQUENCE</scope>
</reference>
<evidence type="ECO:0000259" key="1">
    <source>
        <dbReference type="Pfam" id="PF09823"/>
    </source>
</evidence>
<proteinExistence type="predicted"/>
<comment type="caution">
    <text evidence="2">The sequence shown here is derived from an EMBL/GenBank/DDBJ whole genome shotgun (WGS) entry which is preliminary data.</text>
</comment>
<accession>K1TWJ8</accession>
<dbReference type="EMBL" id="AJWZ01001259">
    <property type="protein sequence ID" value="EKC74298.1"/>
    <property type="molecule type" value="Genomic_DNA"/>
</dbReference>
<dbReference type="Pfam" id="PF09823">
    <property type="entry name" value="DUF2357"/>
    <property type="match status" value="1"/>
</dbReference>
<gene>
    <name evidence="2" type="ORF">OBE_01953</name>
</gene>
<name>K1TWJ8_9ZZZZ</name>
<evidence type="ECO:0000313" key="2">
    <source>
        <dbReference type="EMBL" id="EKC74298.1"/>
    </source>
</evidence>